<dbReference type="EMBL" id="JACIDS010000005">
    <property type="protein sequence ID" value="MBB3932890.1"/>
    <property type="molecule type" value="Genomic_DNA"/>
</dbReference>
<organism evidence="2 3">
    <name type="scientific">Kaistia hirudinis</name>
    <dbReference type="NCBI Taxonomy" id="1293440"/>
    <lineage>
        <taxon>Bacteria</taxon>
        <taxon>Pseudomonadati</taxon>
        <taxon>Pseudomonadota</taxon>
        <taxon>Alphaproteobacteria</taxon>
        <taxon>Hyphomicrobiales</taxon>
        <taxon>Kaistiaceae</taxon>
        <taxon>Kaistia</taxon>
    </lineage>
</organism>
<keyword evidence="2" id="KW-0238">DNA-binding</keyword>
<keyword evidence="3" id="KW-1185">Reference proteome</keyword>
<reference evidence="2 3" key="1">
    <citation type="submission" date="2020-08" db="EMBL/GenBank/DDBJ databases">
        <title>Genomic Encyclopedia of Type Strains, Phase IV (KMG-IV): sequencing the most valuable type-strain genomes for metagenomic binning, comparative biology and taxonomic classification.</title>
        <authorList>
            <person name="Goeker M."/>
        </authorList>
    </citation>
    <scope>NUCLEOTIDE SEQUENCE [LARGE SCALE GENOMIC DNA]</scope>
    <source>
        <strain evidence="2 3">DSM 25966</strain>
    </source>
</reference>
<dbReference type="Gene3D" id="1.10.3990.20">
    <property type="entry name" value="protein bp1543"/>
    <property type="match status" value="1"/>
</dbReference>
<accession>A0A840ARA1</accession>
<dbReference type="GO" id="GO:0003677">
    <property type="term" value="F:DNA binding"/>
    <property type="evidence" value="ECO:0007669"/>
    <property type="project" value="UniProtKB-KW"/>
</dbReference>
<gene>
    <name evidence="2" type="ORF">GGR25_003954</name>
</gene>
<dbReference type="Pfam" id="PF13467">
    <property type="entry name" value="RHH_4"/>
    <property type="match status" value="1"/>
</dbReference>
<evidence type="ECO:0000313" key="2">
    <source>
        <dbReference type="EMBL" id="MBB3932890.1"/>
    </source>
</evidence>
<name>A0A840ARA1_9HYPH</name>
<dbReference type="AlphaFoldDB" id="A0A840ARA1"/>
<feature type="domain" description="Ribbon-helix-helix" evidence="1">
    <location>
        <begin position="2"/>
        <end position="64"/>
    </location>
</feature>
<comment type="caution">
    <text evidence="2">The sequence shown here is derived from an EMBL/GenBank/DDBJ whole genome shotgun (WGS) entry which is preliminary data.</text>
</comment>
<protein>
    <submittedName>
        <fullName evidence="2">Putative DNA-binding ribbon-helix-helix protein</fullName>
    </submittedName>
</protein>
<sequence length="76" mass="8026">MKKRSITIAGHRTSISIEEPFWEALKDIAGHEGKSLAALVAAIDAERPTDVNLSSAIRLAVLGHYRAGGPATVSSD</sequence>
<proteinExistence type="predicted"/>
<dbReference type="InterPro" id="IPR038268">
    <property type="entry name" value="RHH_sf"/>
</dbReference>
<evidence type="ECO:0000313" key="3">
    <source>
        <dbReference type="Proteomes" id="UP000553963"/>
    </source>
</evidence>
<dbReference type="RefSeq" id="WP_183400548.1">
    <property type="nucleotide sequence ID" value="NZ_JACIDS010000005.1"/>
</dbReference>
<dbReference type="Proteomes" id="UP000553963">
    <property type="component" value="Unassembled WGS sequence"/>
</dbReference>
<dbReference type="InterPro" id="IPR027373">
    <property type="entry name" value="RHH_dom"/>
</dbReference>
<evidence type="ECO:0000259" key="1">
    <source>
        <dbReference type="Pfam" id="PF13467"/>
    </source>
</evidence>